<dbReference type="Gene3D" id="3.40.50.1820">
    <property type="entry name" value="alpha/beta hydrolase"/>
    <property type="match status" value="1"/>
</dbReference>
<dbReference type="Pfam" id="PF05448">
    <property type="entry name" value="AXE1"/>
    <property type="match status" value="1"/>
</dbReference>
<gene>
    <name evidence="2" type="ORF">U7230_14620</name>
</gene>
<dbReference type="InterPro" id="IPR008391">
    <property type="entry name" value="AXE1_dom"/>
</dbReference>
<dbReference type="InterPro" id="IPR029058">
    <property type="entry name" value="AB_hydrolase_fold"/>
</dbReference>
<evidence type="ECO:0000313" key="3">
    <source>
        <dbReference type="Proteomes" id="UP001332192"/>
    </source>
</evidence>
<evidence type="ECO:0000313" key="2">
    <source>
        <dbReference type="EMBL" id="WRP17294.1"/>
    </source>
</evidence>
<dbReference type="EMBL" id="CP141615">
    <property type="protein sequence ID" value="WRP17294.1"/>
    <property type="molecule type" value="Genomic_DNA"/>
</dbReference>
<dbReference type="PANTHER" id="PTHR40111:SF1">
    <property type="entry name" value="CEPHALOSPORIN-C DEACETYLASE"/>
    <property type="match status" value="1"/>
</dbReference>
<accession>A0ABZ1BX81</accession>
<dbReference type="PANTHER" id="PTHR40111">
    <property type="entry name" value="CEPHALOSPORIN-C DEACETYLASE"/>
    <property type="match status" value="1"/>
</dbReference>
<reference evidence="2 3" key="1">
    <citation type="journal article" date="2024" name="Front. Microbiol.">
        <title>Novel thermophilic genera Geochorda gen. nov. and Carboxydochorda gen. nov. from the deep terrestrial subsurface reveal the ecophysiological diversity in the class Limnochordia.</title>
        <authorList>
            <person name="Karnachuk O.V."/>
            <person name="Lukina A.P."/>
            <person name="Avakyan M.R."/>
            <person name="Kadnikov V.V."/>
            <person name="Begmatov S."/>
            <person name="Beletsky A.V."/>
            <person name="Vlasova K.G."/>
            <person name="Novikov A.A."/>
            <person name="Shcherbakova V.A."/>
            <person name="Mardanov A.V."/>
            <person name="Ravin N.V."/>
        </authorList>
    </citation>
    <scope>NUCLEOTIDE SEQUENCE [LARGE SCALE GENOMIC DNA]</scope>
    <source>
        <strain evidence="2 3">L945</strain>
    </source>
</reference>
<protein>
    <submittedName>
        <fullName evidence="2">Acetylxylan esterase</fullName>
    </submittedName>
</protein>
<sequence length="177" mass="19363">MSKARTSGTHYYRGAYADCVRAYDVAASLDFGDPGCVAATGESQRGGLSIAAAALEPRLAAHAPDSAFLCNFERPVQISTSGPYLEIEAYLRRWPEKEEQVFATLSYFDGMNLATLIKAPGFWSVGASDDVCPPSTTMAAFNHGGGEKEVRLYRFCYHEVPETHELAKMRRLADRLG</sequence>
<organism evidence="2 3">
    <name type="scientific">Carboxydichorda subterranea</name>
    <dbReference type="NCBI Taxonomy" id="3109565"/>
    <lineage>
        <taxon>Bacteria</taxon>
        <taxon>Bacillati</taxon>
        <taxon>Bacillota</taxon>
        <taxon>Limnochordia</taxon>
        <taxon>Limnochordales</taxon>
        <taxon>Geochordaceae</taxon>
        <taxon>Carboxydichorda</taxon>
    </lineage>
</organism>
<evidence type="ECO:0000259" key="1">
    <source>
        <dbReference type="Pfam" id="PF05448"/>
    </source>
</evidence>
<dbReference type="SUPFAM" id="SSF53474">
    <property type="entry name" value="alpha/beta-Hydrolases"/>
    <property type="match status" value="1"/>
</dbReference>
<name>A0ABZ1BX81_9FIRM</name>
<proteinExistence type="predicted"/>
<keyword evidence="3" id="KW-1185">Reference proteome</keyword>
<dbReference type="InterPro" id="IPR039069">
    <property type="entry name" value="CE7"/>
</dbReference>
<dbReference type="RefSeq" id="WP_324716565.1">
    <property type="nucleotide sequence ID" value="NZ_CP141615.1"/>
</dbReference>
<dbReference type="Proteomes" id="UP001332192">
    <property type="component" value="Chromosome"/>
</dbReference>
<feature type="domain" description="Acetyl xylan esterase" evidence="1">
    <location>
        <begin position="9"/>
        <end position="169"/>
    </location>
</feature>